<dbReference type="RefSeq" id="WP_129131394.1">
    <property type="nucleotide sequence ID" value="NZ_SDHW01000003.1"/>
</dbReference>
<dbReference type="InterPro" id="IPR036291">
    <property type="entry name" value="NAD(P)-bd_dom_sf"/>
</dbReference>
<keyword evidence="2" id="KW-1185">Reference proteome</keyword>
<reference evidence="1 2" key="1">
    <citation type="submission" date="2019-01" db="EMBL/GenBank/DDBJ databases">
        <title>Lacibacter sp. strain TTM-7.</title>
        <authorList>
            <person name="Chen W.-M."/>
        </authorList>
    </citation>
    <scope>NUCLEOTIDE SEQUENCE [LARGE SCALE GENOMIC DNA]</scope>
    <source>
        <strain evidence="1 2">TTM-7</strain>
    </source>
</reference>
<name>A0A4Q1CI84_9BACT</name>
<sequence>MIIGNGMLASAMRSIDRDDVLFFCSGVSNSSEIDDKPFLREETLLQEYLHTDRKLIYFSSYFVNFEVFLTKEYYQHKLRLEKFITSRFKNFTIYRLPQVVGHSNNPATLTNFIYNKIVSNETIPVFINSKRNLLDIETVKRVIEYINTENLLRNKTVNLISTINYDIETIISAIEFFTKKKALKKLIVNSENDFPILLEAEILQIFSDLEIVFDESYLEKIIKTYYAYKYVS</sequence>
<evidence type="ECO:0000313" key="2">
    <source>
        <dbReference type="Proteomes" id="UP000290204"/>
    </source>
</evidence>
<dbReference type="Proteomes" id="UP000290204">
    <property type="component" value="Unassembled WGS sequence"/>
</dbReference>
<dbReference type="OrthoDB" id="1247029at2"/>
<evidence type="ECO:0008006" key="3">
    <source>
        <dbReference type="Google" id="ProtNLM"/>
    </source>
</evidence>
<proteinExistence type="predicted"/>
<dbReference type="AlphaFoldDB" id="A0A4Q1CI84"/>
<gene>
    <name evidence="1" type="ORF">ESA94_13310</name>
</gene>
<comment type="caution">
    <text evidence="1">The sequence shown here is derived from an EMBL/GenBank/DDBJ whole genome shotgun (WGS) entry which is preliminary data.</text>
</comment>
<dbReference type="EMBL" id="SDHW01000003">
    <property type="protein sequence ID" value="RXK60020.1"/>
    <property type="molecule type" value="Genomic_DNA"/>
</dbReference>
<organism evidence="1 2">
    <name type="scientific">Lacibacter luteus</name>
    <dbReference type="NCBI Taxonomy" id="2508719"/>
    <lineage>
        <taxon>Bacteria</taxon>
        <taxon>Pseudomonadati</taxon>
        <taxon>Bacteroidota</taxon>
        <taxon>Chitinophagia</taxon>
        <taxon>Chitinophagales</taxon>
        <taxon>Chitinophagaceae</taxon>
        <taxon>Lacibacter</taxon>
    </lineage>
</organism>
<accession>A0A4Q1CI84</accession>
<dbReference type="SUPFAM" id="SSF51735">
    <property type="entry name" value="NAD(P)-binding Rossmann-fold domains"/>
    <property type="match status" value="1"/>
</dbReference>
<dbReference type="Gene3D" id="3.40.50.720">
    <property type="entry name" value="NAD(P)-binding Rossmann-like Domain"/>
    <property type="match status" value="1"/>
</dbReference>
<evidence type="ECO:0000313" key="1">
    <source>
        <dbReference type="EMBL" id="RXK60020.1"/>
    </source>
</evidence>
<protein>
    <recommendedName>
        <fullName evidence="3">NAD-dependent epimerase/dehydratase family protein</fullName>
    </recommendedName>
</protein>